<organism evidence="1">
    <name type="scientific">marine sediment metagenome</name>
    <dbReference type="NCBI Taxonomy" id="412755"/>
    <lineage>
        <taxon>unclassified sequences</taxon>
        <taxon>metagenomes</taxon>
        <taxon>ecological metagenomes</taxon>
    </lineage>
</organism>
<evidence type="ECO:0000313" key="1">
    <source>
        <dbReference type="EMBL" id="GAF75011.1"/>
    </source>
</evidence>
<accession>X0SIU1</accession>
<sequence length="342" mass="38160">MEKNGIAVTKQGICTTQVSGFQAARPTFDCLKRIAENGGILFPTEMISVVALTENYVYSGDLLSTLTMAENILGTSKFCSTNLIGTPLPEERFARVEKVTGEKFERKDVGNGLSQIILKNMGTAFGNFGGVEVGNNNHLVYLDGITRAALATGANFFLNPSWSTIVAACYYAREIPNLSFKISMLLSTQNAIQLRMLLNIFKEYLRSDGTTPIYEINIGNAATAETFIQCFDELEASGLPRIFLAAHIRINPDLGMANFNWTENAFKVLDAGKDLTIKYESDGESRPYDTMEAYFFSDEERDEKAELIGDVIYHKCLRCDKDAKEIMRRGHETKFARVSYRK</sequence>
<dbReference type="AlphaFoldDB" id="X0SIU1"/>
<proteinExistence type="predicted"/>
<name>X0SIU1_9ZZZZ</name>
<gene>
    <name evidence="1" type="ORF">S01H1_00761</name>
</gene>
<reference evidence="1" key="1">
    <citation type="journal article" date="2014" name="Front. Microbiol.">
        <title>High frequency of phylogenetically diverse reductive dehalogenase-homologous genes in deep subseafloor sedimentary metagenomes.</title>
        <authorList>
            <person name="Kawai M."/>
            <person name="Futagami T."/>
            <person name="Toyoda A."/>
            <person name="Takaki Y."/>
            <person name="Nishi S."/>
            <person name="Hori S."/>
            <person name="Arai W."/>
            <person name="Tsubouchi T."/>
            <person name="Morono Y."/>
            <person name="Uchiyama I."/>
            <person name="Ito T."/>
            <person name="Fujiyama A."/>
            <person name="Inagaki F."/>
            <person name="Takami H."/>
        </authorList>
    </citation>
    <scope>NUCLEOTIDE SEQUENCE</scope>
    <source>
        <strain evidence="1">Expedition CK06-06</strain>
    </source>
</reference>
<dbReference type="EMBL" id="BARS01000289">
    <property type="protein sequence ID" value="GAF75011.1"/>
    <property type="molecule type" value="Genomic_DNA"/>
</dbReference>
<comment type="caution">
    <text evidence="1">The sequence shown here is derived from an EMBL/GenBank/DDBJ whole genome shotgun (WGS) entry which is preliminary data.</text>
</comment>
<protein>
    <submittedName>
        <fullName evidence="1">Uncharacterized protein</fullName>
    </submittedName>
</protein>